<comment type="caution">
    <text evidence="1">The sequence shown here is derived from an EMBL/GenBank/DDBJ whole genome shotgun (WGS) entry which is preliminary data.</text>
</comment>
<reference evidence="1" key="1">
    <citation type="submission" date="2021-06" db="EMBL/GenBank/DDBJ databases">
        <authorList>
            <person name="Kallberg Y."/>
            <person name="Tangrot J."/>
            <person name="Rosling A."/>
        </authorList>
    </citation>
    <scope>NUCLEOTIDE SEQUENCE</scope>
    <source>
        <strain evidence="1">FL130A</strain>
    </source>
</reference>
<evidence type="ECO:0000313" key="2">
    <source>
        <dbReference type="Proteomes" id="UP000789508"/>
    </source>
</evidence>
<dbReference type="Proteomes" id="UP000789508">
    <property type="component" value="Unassembled WGS sequence"/>
</dbReference>
<gene>
    <name evidence="1" type="ORF">ALEPTO_LOCUS9707</name>
</gene>
<dbReference type="AlphaFoldDB" id="A0A9N9DMT8"/>
<organism evidence="1 2">
    <name type="scientific">Ambispora leptoticha</name>
    <dbReference type="NCBI Taxonomy" id="144679"/>
    <lineage>
        <taxon>Eukaryota</taxon>
        <taxon>Fungi</taxon>
        <taxon>Fungi incertae sedis</taxon>
        <taxon>Mucoromycota</taxon>
        <taxon>Glomeromycotina</taxon>
        <taxon>Glomeromycetes</taxon>
        <taxon>Archaeosporales</taxon>
        <taxon>Ambisporaceae</taxon>
        <taxon>Ambispora</taxon>
    </lineage>
</organism>
<protein>
    <submittedName>
        <fullName evidence="1">5730_t:CDS:1</fullName>
    </submittedName>
</protein>
<name>A0A9N9DMT8_9GLOM</name>
<dbReference type="EMBL" id="CAJVPS010008141">
    <property type="protein sequence ID" value="CAG8640926.1"/>
    <property type="molecule type" value="Genomic_DNA"/>
</dbReference>
<evidence type="ECO:0000313" key="1">
    <source>
        <dbReference type="EMBL" id="CAG8640926.1"/>
    </source>
</evidence>
<sequence length="67" mass="7694">GIADKHNFHLLTGISVYSIANPSEKVLMSLKPMGNDEITWSWKRIFEEGYLRWSEDSAEMVPNILLN</sequence>
<keyword evidence="2" id="KW-1185">Reference proteome</keyword>
<accession>A0A9N9DMT8</accession>
<feature type="non-terminal residue" evidence="1">
    <location>
        <position position="67"/>
    </location>
</feature>
<proteinExistence type="predicted"/>